<dbReference type="Gene3D" id="1.10.3730.20">
    <property type="match status" value="1"/>
</dbReference>
<evidence type="ECO:0000313" key="3">
    <source>
        <dbReference type="EMBL" id="SMP68442.1"/>
    </source>
</evidence>
<keyword evidence="1" id="KW-0812">Transmembrane</keyword>
<feature type="transmembrane region" description="Helical" evidence="1">
    <location>
        <begin position="68"/>
        <end position="89"/>
    </location>
</feature>
<keyword evidence="1" id="KW-0472">Membrane</keyword>
<dbReference type="RefSeq" id="WP_283434144.1">
    <property type="nucleotide sequence ID" value="NZ_FXUG01000011.1"/>
</dbReference>
<evidence type="ECO:0000313" key="4">
    <source>
        <dbReference type="Proteomes" id="UP001158067"/>
    </source>
</evidence>
<proteinExistence type="predicted"/>
<dbReference type="Proteomes" id="UP001158067">
    <property type="component" value="Unassembled WGS sequence"/>
</dbReference>
<dbReference type="InterPro" id="IPR000620">
    <property type="entry name" value="EamA_dom"/>
</dbReference>
<organism evidence="3 4">
    <name type="scientific">Neorhodopirellula lusitana</name>
    <dbReference type="NCBI Taxonomy" id="445327"/>
    <lineage>
        <taxon>Bacteria</taxon>
        <taxon>Pseudomonadati</taxon>
        <taxon>Planctomycetota</taxon>
        <taxon>Planctomycetia</taxon>
        <taxon>Pirellulales</taxon>
        <taxon>Pirellulaceae</taxon>
        <taxon>Neorhodopirellula</taxon>
    </lineage>
</organism>
<feature type="transmembrane region" description="Helical" evidence="1">
    <location>
        <begin position="126"/>
        <end position="145"/>
    </location>
</feature>
<feature type="domain" description="EamA" evidence="2">
    <location>
        <begin position="2"/>
        <end position="141"/>
    </location>
</feature>
<dbReference type="Pfam" id="PF00892">
    <property type="entry name" value="EamA"/>
    <property type="match status" value="1"/>
</dbReference>
<evidence type="ECO:0000256" key="1">
    <source>
        <dbReference type="SAM" id="Phobius"/>
    </source>
</evidence>
<dbReference type="EMBL" id="FXUG01000011">
    <property type="protein sequence ID" value="SMP68442.1"/>
    <property type="molecule type" value="Genomic_DNA"/>
</dbReference>
<dbReference type="PANTHER" id="PTHR22911">
    <property type="entry name" value="ACYL-MALONYL CONDENSING ENZYME-RELATED"/>
    <property type="match status" value="1"/>
</dbReference>
<feature type="transmembrane region" description="Helical" evidence="1">
    <location>
        <begin position="157"/>
        <end position="174"/>
    </location>
</feature>
<keyword evidence="4" id="KW-1185">Reference proteome</keyword>
<dbReference type="InterPro" id="IPR037185">
    <property type="entry name" value="EmrE-like"/>
</dbReference>
<comment type="caution">
    <text evidence="3">The sequence shown here is derived from an EMBL/GenBank/DDBJ whole genome shotgun (WGS) entry which is preliminary data.</text>
</comment>
<gene>
    <name evidence="3" type="ORF">SAMN06265222_11165</name>
</gene>
<feature type="transmembrane region" description="Helical" evidence="1">
    <location>
        <begin position="101"/>
        <end position="120"/>
    </location>
</feature>
<dbReference type="PANTHER" id="PTHR22911:SF137">
    <property type="entry name" value="SOLUTE CARRIER FAMILY 35 MEMBER G2-RELATED"/>
    <property type="match status" value="1"/>
</dbReference>
<feature type="transmembrane region" description="Helical" evidence="1">
    <location>
        <begin position="189"/>
        <end position="209"/>
    </location>
</feature>
<sequence length="301" mass="32718">MVLSLASASLLGVYDVAKKVSVRENAVPIVLLMSVSVGATIWSAMLIYQSLAGNQSLPAWLAVDPITWAGHGLLAMKAVLVGTSWTLAFHALKALPLSIAAPIRSTSPLWTLLLAVSYLGERPTGQQWAGIAVVLISFWAMSVVGRKEGIRFSTNRAVFVMIGATVLGAVSSIYDKVLLQEYEFSPATVQAWFSVYLLPVMIPMAWKWWRDRQRPDTDQAAHAFEFRVSILWISPLLLAADMAYFTALADPDALVSIVSALRRTSVLVALVAGSRMIGEQNLKRKAVCVSGILFGVFLLLL</sequence>
<protein>
    <submittedName>
        <fullName evidence="3">EamA-like transporter family protein</fullName>
    </submittedName>
</protein>
<dbReference type="SUPFAM" id="SSF103481">
    <property type="entry name" value="Multidrug resistance efflux transporter EmrE"/>
    <property type="match status" value="1"/>
</dbReference>
<keyword evidence="1" id="KW-1133">Transmembrane helix</keyword>
<name>A0ABY1QGB2_9BACT</name>
<accession>A0ABY1QGB2</accession>
<reference evidence="3 4" key="1">
    <citation type="submission" date="2017-05" db="EMBL/GenBank/DDBJ databases">
        <authorList>
            <person name="Varghese N."/>
            <person name="Submissions S."/>
        </authorList>
    </citation>
    <scope>NUCLEOTIDE SEQUENCE [LARGE SCALE GENOMIC DNA]</scope>
    <source>
        <strain evidence="3 4">DSM 25457</strain>
    </source>
</reference>
<feature type="transmembrane region" description="Helical" evidence="1">
    <location>
        <begin position="26"/>
        <end position="48"/>
    </location>
</feature>
<evidence type="ECO:0000259" key="2">
    <source>
        <dbReference type="Pfam" id="PF00892"/>
    </source>
</evidence>
<feature type="transmembrane region" description="Helical" evidence="1">
    <location>
        <begin position="230"/>
        <end position="247"/>
    </location>
</feature>